<evidence type="ECO:0000313" key="2">
    <source>
        <dbReference type="EMBL" id="OIR05444.1"/>
    </source>
</evidence>
<organism evidence="2">
    <name type="scientific">mine drainage metagenome</name>
    <dbReference type="NCBI Taxonomy" id="410659"/>
    <lineage>
        <taxon>unclassified sequences</taxon>
        <taxon>metagenomes</taxon>
        <taxon>ecological metagenomes</taxon>
    </lineage>
</organism>
<comment type="caution">
    <text evidence="2">The sequence shown here is derived from an EMBL/GenBank/DDBJ whole genome shotgun (WGS) entry which is preliminary data.</text>
</comment>
<gene>
    <name evidence="2" type="ORF">GALL_124960</name>
</gene>
<name>A0A1J5SV11_9ZZZZ</name>
<proteinExistence type="predicted"/>
<reference evidence="2" key="1">
    <citation type="submission" date="2016-10" db="EMBL/GenBank/DDBJ databases">
        <title>Sequence of Gallionella enrichment culture.</title>
        <authorList>
            <person name="Poehlein A."/>
            <person name="Muehling M."/>
            <person name="Daniel R."/>
        </authorList>
    </citation>
    <scope>NUCLEOTIDE SEQUENCE</scope>
</reference>
<feature type="transmembrane region" description="Helical" evidence="1">
    <location>
        <begin position="80"/>
        <end position="103"/>
    </location>
</feature>
<feature type="transmembrane region" description="Helical" evidence="1">
    <location>
        <begin position="115"/>
        <end position="139"/>
    </location>
</feature>
<dbReference type="InterPro" id="IPR007352">
    <property type="entry name" value="DUF420"/>
</dbReference>
<sequence length="180" mass="20105">MLQASIKKNDPQAKILIGIFSFVVFAAVVLLSRFKLTVDLGFNVHVFATANAIINSIIAVLLVAALVAVKNKNYLLHKKLMFTALILSVVFLVSYIAHHLLAGETKFGGTGTIKIIYLLILFTHIFLAAIILPFILYTAYRALTAEFDAHKKLAKYTWPLWFYVAVSGPVVYLMISPYYH</sequence>
<evidence type="ECO:0000256" key="1">
    <source>
        <dbReference type="SAM" id="Phobius"/>
    </source>
</evidence>
<feature type="transmembrane region" description="Helical" evidence="1">
    <location>
        <begin position="15"/>
        <end position="34"/>
    </location>
</feature>
<dbReference type="EMBL" id="MLJW01000050">
    <property type="protein sequence ID" value="OIR05444.1"/>
    <property type="molecule type" value="Genomic_DNA"/>
</dbReference>
<accession>A0A1J5SV11</accession>
<feature type="transmembrane region" description="Helical" evidence="1">
    <location>
        <begin position="160"/>
        <end position="179"/>
    </location>
</feature>
<keyword evidence="1" id="KW-0812">Transmembrane</keyword>
<protein>
    <recommendedName>
        <fullName evidence="3">Membrane protein containing DUF420</fullName>
    </recommendedName>
</protein>
<dbReference type="PANTHER" id="PTHR37692">
    <property type="entry name" value="HYPOTHETICAL MEMBRANE SPANNING PROTEIN"/>
    <property type="match status" value="1"/>
</dbReference>
<dbReference type="Pfam" id="PF04238">
    <property type="entry name" value="DUF420"/>
    <property type="match status" value="1"/>
</dbReference>
<evidence type="ECO:0008006" key="3">
    <source>
        <dbReference type="Google" id="ProtNLM"/>
    </source>
</evidence>
<dbReference type="AlphaFoldDB" id="A0A1J5SV11"/>
<keyword evidence="1" id="KW-1133">Transmembrane helix</keyword>
<feature type="transmembrane region" description="Helical" evidence="1">
    <location>
        <begin position="46"/>
        <end position="68"/>
    </location>
</feature>
<dbReference type="PANTHER" id="PTHR37692:SF1">
    <property type="entry name" value="DUF420 DOMAIN-CONTAINING PROTEIN"/>
    <property type="match status" value="1"/>
</dbReference>
<keyword evidence="1" id="KW-0472">Membrane</keyword>